<dbReference type="AlphaFoldDB" id="A0A392PC82"/>
<sequence>MVRLDVARVLVAQQSWSSVDCVQHIKVEDDRFLVRVVEENPDDFDLSFNRCVVSHSSVGDSSRSSVKDWRVDGAATDHSWRDGCSDVDSGDDEALDLLGFN</sequence>
<accession>A0A392PC82</accession>
<evidence type="ECO:0000313" key="2">
    <source>
        <dbReference type="Proteomes" id="UP000265520"/>
    </source>
</evidence>
<reference evidence="1 2" key="1">
    <citation type="journal article" date="2018" name="Front. Plant Sci.">
        <title>Red Clover (Trifolium pratense) and Zigzag Clover (T. medium) - A Picture of Genomic Similarities and Differences.</title>
        <authorList>
            <person name="Dluhosova J."/>
            <person name="Istvanek J."/>
            <person name="Nedelnik J."/>
            <person name="Repkova J."/>
        </authorList>
    </citation>
    <scope>NUCLEOTIDE SEQUENCE [LARGE SCALE GENOMIC DNA]</scope>
    <source>
        <strain evidence="2">cv. 10/8</strain>
        <tissue evidence="1">Leaf</tissue>
    </source>
</reference>
<organism evidence="1 2">
    <name type="scientific">Trifolium medium</name>
    <dbReference type="NCBI Taxonomy" id="97028"/>
    <lineage>
        <taxon>Eukaryota</taxon>
        <taxon>Viridiplantae</taxon>
        <taxon>Streptophyta</taxon>
        <taxon>Embryophyta</taxon>
        <taxon>Tracheophyta</taxon>
        <taxon>Spermatophyta</taxon>
        <taxon>Magnoliopsida</taxon>
        <taxon>eudicotyledons</taxon>
        <taxon>Gunneridae</taxon>
        <taxon>Pentapetalae</taxon>
        <taxon>rosids</taxon>
        <taxon>fabids</taxon>
        <taxon>Fabales</taxon>
        <taxon>Fabaceae</taxon>
        <taxon>Papilionoideae</taxon>
        <taxon>50 kb inversion clade</taxon>
        <taxon>NPAAA clade</taxon>
        <taxon>Hologalegina</taxon>
        <taxon>IRL clade</taxon>
        <taxon>Trifolieae</taxon>
        <taxon>Trifolium</taxon>
    </lineage>
</organism>
<keyword evidence="2" id="KW-1185">Reference proteome</keyword>
<dbReference type="EMBL" id="LXQA010073582">
    <property type="protein sequence ID" value="MCI09698.1"/>
    <property type="molecule type" value="Genomic_DNA"/>
</dbReference>
<name>A0A392PC82_9FABA</name>
<dbReference type="Proteomes" id="UP000265520">
    <property type="component" value="Unassembled WGS sequence"/>
</dbReference>
<protein>
    <submittedName>
        <fullName evidence="1">Uncharacterized protein</fullName>
    </submittedName>
</protein>
<proteinExistence type="predicted"/>
<comment type="caution">
    <text evidence="1">The sequence shown here is derived from an EMBL/GenBank/DDBJ whole genome shotgun (WGS) entry which is preliminary data.</text>
</comment>
<evidence type="ECO:0000313" key="1">
    <source>
        <dbReference type="EMBL" id="MCI09698.1"/>
    </source>
</evidence>